<keyword evidence="3" id="KW-1185">Reference proteome</keyword>
<dbReference type="EMBL" id="RCUY01000014">
    <property type="protein sequence ID" value="RLP79782.1"/>
    <property type="molecule type" value="Genomic_DNA"/>
</dbReference>
<protein>
    <submittedName>
        <fullName evidence="2">Uncharacterized protein</fullName>
    </submittedName>
</protein>
<dbReference type="AlphaFoldDB" id="A0A3L7AK80"/>
<proteinExistence type="predicted"/>
<comment type="caution">
    <text evidence="2">The sequence shown here is derived from an EMBL/GenBank/DDBJ whole genome shotgun (WGS) entry which is preliminary data.</text>
</comment>
<evidence type="ECO:0000313" key="2">
    <source>
        <dbReference type="EMBL" id="RLP79782.1"/>
    </source>
</evidence>
<gene>
    <name evidence="2" type="ORF">D9V34_14625</name>
</gene>
<evidence type="ECO:0000313" key="3">
    <source>
        <dbReference type="Proteomes" id="UP000269438"/>
    </source>
</evidence>
<sequence length="169" mass="18482">MTGLGTALDKLNGQIKDEERAIEANAKHNLNSVQNSRSPYDPSQPPMASSDGIIILDRQLVDEIVRSYLPEIGIELEDIAAKDRNCDASSHVMRSPELGMSATGPSNSIRELNWQLYKLLKDLAWEVDNGARVLSLAIADLMDEDENAAAELVRLANQIAQGTPTDPWG</sequence>
<feature type="compositionally biased region" description="Polar residues" evidence="1">
    <location>
        <begin position="28"/>
        <end position="38"/>
    </location>
</feature>
<accession>A0A3L7AK80</accession>
<organism evidence="2 3">
    <name type="scientific">Mycetocola lacteus</name>
    <dbReference type="NCBI Taxonomy" id="76637"/>
    <lineage>
        <taxon>Bacteria</taxon>
        <taxon>Bacillati</taxon>
        <taxon>Actinomycetota</taxon>
        <taxon>Actinomycetes</taxon>
        <taxon>Micrococcales</taxon>
        <taxon>Microbacteriaceae</taxon>
        <taxon>Mycetocola</taxon>
    </lineage>
</organism>
<evidence type="ECO:0000256" key="1">
    <source>
        <dbReference type="SAM" id="MobiDB-lite"/>
    </source>
</evidence>
<dbReference type="Proteomes" id="UP000269438">
    <property type="component" value="Unassembled WGS sequence"/>
</dbReference>
<reference evidence="2 3" key="1">
    <citation type="submission" date="2018-10" db="EMBL/GenBank/DDBJ databases">
        <authorList>
            <person name="Li J."/>
        </authorList>
    </citation>
    <scope>NUCLEOTIDE SEQUENCE [LARGE SCALE GENOMIC DNA]</scope>
    <source>
        <strain evidence="2 3">JCM 11654</strain>
    </source>
</reference>
<name>A0A3L7AK80_9MICO</name>
<feature type="region of interest" description="Disordered" evidence="1">
    <location>
        <begin position="27"/>
        <end position="48"/>
    </location>
</feature>
<dbReference type="OrthoDB" id="4991226at2"/>